<reference evidence="1 2" key="1">
    <citation type="submission" date="2011-08" db="EMBL/GenBank/DDBJ databases">
        <title>The Genome Sequence of Plasmodium vivax Brazil I.</title>
        <authorList>
            <consortium name="The Broad Institute Genome Sequencing Platform"/>
            <consortium name="The Broad Institute Genome Sequencing Center for Infectious Disease"/>
            <person name="Neafsey D."/>
            <person name="Carlton J."/>
            <person name="Barnwell J."/>
            <person name="Collins W."/>
            <person name="Escalante A."/>
            <person name="Mullikin J."/>
            <person name="Saul A."/>
            <person name="Guigo R."/>
            <person name="Camara F."/>
            <person name="Young S.K."/>
            <person name="Zeng Q."/>
            <person name="Gargeya S."/>
            <person name="Fitzgerald M."/>
            <person name="Haas B."/>
            <person name="Abouelleil A."/>
            <person name="Alvarado L."/>
            <person name="Arachchi H.M."/>
            <person name="Berlin A."/>
            <person name="Brown A."/>
            <person name="Chapman S.B."/>
            <person name="Chen Z."/>
            <person name="Dunbar C."/>
            <person name="Freedman E."/>
            <person name="Gearin G."/>
            <person name="Gellesch M."/>
            <person name="Goldberg J."/>
            <person name="Griggs A."/>
            <person name="Gujja S."/>
            <person name="Heiman D."/>
            <person name="Howarth C."/>
            <person name="Larson L."/>
            <person name="Lui A."/>
            <person name="MacDonald P.J.P."/>
            <person name="Montmayeur A."/>
            <person name="Murphy C."/>
            <person name="Neiman D."/>
            <person name="Pearson M."/>
            <person name="Priest M."/>
            <person name="Roberts A."/>
            <person name="Saif S."/>
            <person name="Shea T."/>
            <person name="Shenoy N."/>
            <person name="Sisk P."/>
            <person name="Stolte C."/>
            <person name="Sykes S."/>
            <person name="Wortman J."/>
            <person name="Nusbaum C."/>
            <person name="Birren B."/>
        </authorList>
    </citation>
    <scope>NUCLEOTIDE SEQUENCE [LARGE SCALE GENOMIC DNA]</scope>
    <source>
        <strain evidence="1 2">Brazil I</strain>
    </source>
</reference>
<dbReference type="EMBL" id="KQ234777">
    <property type="protein sequence ID" value="KMZ87897.1"/>
    <property type="molecule type" value="Genomic_DNA"/>
</dbReference>
<evidence type="ECO:0008006" key="3">
    <source>
        <dbReference type="Google" id="ProtNLM"/>
    </source>
</evidence>
<evidence type="ECO:0000313" key="2">
    <source>
        <dbReference type="Proteomes" id="UP000053327"/>
    </source>
</evidence>
<accession>A0A0J9SZZ1</accession>
<dbReference type="Proteomes" id="UP000053327">
    <property type="component" value="Unassembled WGS sequence"/>
</dbReference>
<organism evidence="1 2">
    <name type="scientific">Plasmodium vivax (strain Brazil I)</name>
    <dbReference type="NCBI Taxonomy" id="1033975"/>
    <lineage>
        <taxon>Eukaryota</taxon>
        <taxon>Sar</taxon>
        <taxon>Alveolata</taxon>
        <taxon>Apicomplexa</taxon>
        <taxon>Aconoidasida</taxon>
        <taxon>Haemosporida</taxon>
        <taxon>Plasmodiidae</taxon>
        <taxon>Plasmodium</taxon>
        <taxon>Plasmodium (Plasmodium)</taxon>
    </lineage>
</organism>
<name>A0A0J9SZZ1_PLAV1</name>
<evidence type="ECO:0000313" key="1">
    <source>
        <dbReference type="EMBL" id="KMZ87897.1"/>
    </source>
</evidence>
<proteinExistence type="predicted"/>
<dbReference type="AlphaFoldDB" id="A0A0J9SZZ1"/>
<sequence length="286" mass="33981">MYSGDLNIKRIPFKVRNIDIIRSINFGDFLQYIKDKKEENINSWLYNHKTKLEAYLKRKTNNLDQKELDKHCKHLNYILDFVVQAVNNLDYFKFFQPRHQFEINCRDLLQSYTSLNCTRNFDNSPDKNLYIKKIMYDLFDDIEYMLSHQNNRNRTQCLNMFNRIKYRLGILRKIYVAVRDKRIFNLDDSCTFSIINKKFQTLKLQSQDSGLLESRVTEEAEDPIDAENLEISLSINEDPPKLDTTYAAASLAGISLFGTILYKVKYHYKKEILCTSFIFHVNTILI</sequence>
<dbReference type="OrthoDB" id="388837at2759"/>
<protein>
    <recommendedName>
        <fullName evidence="3">Pv-fam-c protein</fullName>
    </recommendedName>
</protein>
<gene>
    <name evidence="1" type="ORF">PVBG_06232</name>
</gene>